<accession>A0AAE9FMD3</accession>
<name>A0AAE9FMD3_9CAUD</name>
<organism evidence="1 2">
    <name type="scientific">Erwinia phage Micant</name>
    <dbReference type="NCBI Taxonomy" id="2923255"/>
    <lineage>
        <taxon>Viruses</taxon>
        <taxon>Duplodnaviria</taxon>
        <taxon>Heunggongvirae</taxon>
        <taxon>Uroviricota</taxon>
        <taxon>Caudoviricetes</taxon>
        <taxon>Autographivirales</taxon>
        <taxon>Autoscriptoviridae</taxon>
        <taxon>Slopekvirinae</taxon>
        <taxon>Micantvirus</taxon>
        <taxon>Micantvirus micant</taxon>
    </lineage>
</organism>
<dbReference type="Proteomes" id="UP000829068">
    <property type="component" value="Segment"/>
</dbReference>
<reference evidence="1 2" key="1">
    <citation type="journal article" date="2022" name="Arch. Virol.">
        <title>Two novel Erwinia amylovora bacteriophages, Loshitsa2 and Micant, isolated in Belarus.</title>
        <authorList>
            <person name="Besarab N.V."/>
            <person name="Letarov A.V."/>
            <person name="Kulikov E.E."/>
            <person name="Babenko V.V."/>
            <person name="Belalov I.S."/>
            <person name="Lagonenko A.L."/>
            <person name="Golomidova A.K."/>
            <person name="Evtushenkov A.N."/>
        </authorList>
    </citation>
    <scope>NUCLEOTIDE SEQUENCE [LARGE SCALE GENOMIC DNA]</scope>
</reference>
<gene>
    <name evidence="1" type="ORF">Micant_00026</name>
</gene>
<evidence type="ECO:0000313" key="2">
    <source>
        <dbReference type="Proteomes" id="UP000829068"/>
    </source>
</evidence>
<evidence type="ECO:0000313" key="1">
    <source>
        <dbReference type="EMBL" id="UNA01103.1"/>
    </source>
</evidence>
<proteinExistence type="predicted"/>
<dbReference type="EMBL" id="OM513679">
    <property type="protein sequence ID" value="UNA01103.1"/>
    <property type="molecule type" value="Genomic_DNA"/>
</dbReference>
<sequence>MSTVTHYALFQLLFAEAVAVPYDRSAINRTRAALYRLSNLYGIDPQPLMQRIKANKKAVKEATDALAAQGEMAAAVATMGTLATQVGWMAGHVHTPLEELNIPQMATDIFGMLNTLAVLDKLPTAKAA</sequence>
<keyword evidence="2" id="KW-1185">Reference proteome</keyword>
<protein>
    <submittedName>
        <fullName evidence="1">Uncharacterized protein</fullName>
    </submittedName>
</protein>